<dbReference type="EMBL" id="BQNB010010840">
    <property type="protein sequence ID" value="GJS82648.1"/>
    <property type="molecule type" value="Genomic_DNA"/>
</dbReference>
<proteinExistence type="predicted"/>
<evidence type="ECO:0000313" key="3">
    <source>
        <dbReference type="Proteomes" id="UP001151760"/>
    </source>
</evidence>
<sequence>MSANDNFSLHDDEELSLHDDASLDGSVPASNKGDAPAKPPQIITTNTLSNIKLPVLQKDDYDTWAMEMEHYLEYIDNEVWKVIQNGNSKKRVTKGKDGVYRVLPPTTQEEQFADEKERKARTLLLMAVPKDHLRRFHGMDDAKEIWAAIKTRFGGSKLPITVWMPCAGVSDEDANMHSFFEVPSLSGKNLAMTMRTKKIYCSLIKPPSSKHKPSTAQEVIDKKFLQQKTGEGQGVDGKMQCAFDKRKVEEVKVRIQASANVRSLMSIDEVMGSLEVYHASSTLYSTCQSNDSDGELGAVSDHSVNDDPIHDIFIYLYIEQVTNATLMTQPLKCLNPHCQQNWNQRMERDLGAGYSFERKPCFVCGSLSHLIKNCDYYEKKMAREAALKSKRVVHADVRQATPAWTNTNRVNKANQFTPRPVQLNLIMASIHVNSGSVHVNSGTQFKSGTSRFNTGKQHVNSGSVHVNSGTQFKSGTSRFNTGKQHVNSGSVHFNNGRVNRPVSNNTSPKPSQVNLKSPKKCFSKQRSPVNRPFSRNTAYKSNNYAVKGKMGTAVKTSAGCVWRKIIPSSNTNSGQRNLKFIDLRTS</sequence>
<feature type="region of interest" description="Disordered" evidence="1">
    <location>
        <begin position="19"/>
        <end position="42"/>
    </location>
</feature>
<feature type="compositionally biased region" description="Polar residues" evidence="1">
    <location>
        <begin position="524"/>
        <end position="536"/>
    </location>
</feature>
<feature type="compositionally biased region" description="Polar residues" evidence="1">
    <location>
        <begin position="459"/>
        <end position="515"/>
    </location>
</feature>
<evidence type="ECO:0000313" key="2">
    <source>
        <dbReference type="EMBL" id="GJS82648.1"/>
    </source>
</evidence>
<comment type="caution">
    <text evidence="2">The sequence shown here is derived from an EMBL/GenBank/DDBJ whole genome shotgun (WGS) entry which is preliminary data.</text>
</comment>
<name>A0ABQ4YXP6_9ASTR</name>
<dbReference type="Pfam" id="PF14223">
    <property type="entry name" value="Retrotran_gag_2"/>
    <property type="match status" value="1"/>
</dbReference>
<dbReference type="Proteomes" id="UP001151760">
    <property type="component" value="Unassembled WGS sequence"/>
</dbReference>
<keyword evidence="3" id="KW-1185">Reference proteome</keyword>
<accession>A0ABQ4YXP6</accession>
<feature type="region of interest" description="Disordered" evidence="1">
    <location>
        <begin position="459"/>
        <end position="536"/>
    </location>
</feature>
<evidence type="ECO:0000256" key="1">
    <source>
        <dbReference type="SAM" id="MobiDB-lite"/>
    </source>
</evidence>
<reference evidence="2" key="1">
    <citation type="journal article" date="2022" name="Int. J. Mol. Sci.">
        <title>Draft Genome of Tanacetum Coccineum: Genomic Comparison of Closely Related Tanacetum-Family Plants.</title>
        <authorList>
            <person name="Yamashiro T."/>
            <person name="Shiraishi A."/>
            <person name="Nakayama K."/>
            <person name="Satake H."/>
        </authorList>
    </citation>
    <scope>NUCLEOTIDE SEQUENCE</scope>
</reference>
<protein>
    <submittedName>
        <fullName evidence="2">Uncharacterized protein</fullName>
    </submittedName>
</protein>
<gene>
    <name evidence="2" type="ORF">Tco_0749189</name>
</gene>
<organism evidence="2 3">
    <name type="scientific">Tanacetum coccineum</name>
    <dbReference type="NCBI Taxonomy" id="301880"/>
    <lineage>
        <taxon>Eukaryota</taxon>
        <taxon>Viridiplantae</taxon>
        <taxon>Streptophyta</taxon>
        <taxon>Embryophyta</taxon>
        <taxon>Tracheophyta</taxon>
        <taxon>Spermatophyta</taxon>
        <taxon>Magnoliopsida</taxon>
        <taxon>eudicotyledons</taxon>
        <taxon>Gunneridae</taxon>
        <taxon>Pentapetalae</taxon>
        <taxon>asterids</taxon>
        <taxon>campanulids</taxon>
        <taxon>Asterales</taxon>
        <taxon>Asteraceae</taxon>
        <taxon>Asteroideae</taxon>
        <taxon>Anthemideae</taxon>
        <taxon>Anthemidinae</taxon>
        <taxon>Tanacetum</taxon>
    </lineage>
</organism>
<reference evidence="2" key="2">
    <citation type="submission" date="2022-01" db="EMBL/GenBank/DDBJ databases">
        <authorList>
            <person name="Yamashiro T."/>
            <person name="Shiraishi A."/>
            <person name="Satake H."/>
            <person name="Nakayama K."/>
        </authorList>
    </citation>
    <scope>NUCLEOTIDE SEQUENCE</scope>
</reference>